<name>A0A2W7RJL9_9BACT</name>
<evidence type="ECO:0000313" key="2">
    <source>
        <dbReference type="EMBL" id="PZX54689.1"/>
    </source>
</evidence>
<organism evidence="2 3">
    <name type="scientific">Algoriphagus ratkowskyi</name>
    <dbReference type="NCBI Taxonomy" id="57028"/>
    <lineage>
        <taxon>Bacteria</taxon>
        <taxon>Pseudomonadati</taxon>
        <taxon>Bacteroidota</taxon>
        <taxon>Cytophagia</taxon>
        <taxon>Cytophagales</taxon>
        <taxon>Cyclobacteriaceae</taxon>
        <taxon>Algoriphagus</taxon>
    </lineage>
</organism>
<protein>
    <submittedName>
        <fullName evidence="2">SusD-like starch-binding protein associating with outer membrane</fullName>
    </submittedName>
</protein>
<dbReference type="EMBL" id="QKZU01000010">
    <property type="protein sequence ID" value="PZX54689.1"/>
    <property type="molecule type" value="Genomic_DNA"/>
</dbReference>
<dbReference type="RefSeq" id="WP_223271868.1">
    <property type="nucleotide sequence ID" value="NZ_MSSV01000012.1"/>
</dbReference>
<accession>A0A2W7RJL9</accession>
<sequence>MKNTSKIFKALLMTLICGLALTACDQKLDEMNVNPYGIDPTEVNPNLLMPTILAASAQNYASLGVNDLAGAVQHTQKNGWYGGHNTYSWENMSWTGWYDILRNNDLLYNRAVTMESKFFQGVSLTMKSFVFGNITDLWGDAPYTDALKGNENSMDFQFPQFDSQEIIYKGIITDLKAAVQLFENANNTGVVPANDLYFNGNVEKWKRFANSLLLRYYMRISVKMPAEAKAGVEAIYASGDYIKNASHDAALDYTGGASDIWLTRHVKLNPDDFTRYQASQTFLDQLIGTNDPRLTVWFAPVRVQWVADKTLATATDNNIWRNGEPLGVLTLPFDDFVVLYPKDKFTRRYNPDLISLNDALYVGLPPALVIPESYNGNPSPGQGTHNQHVSTLADIYQTAGSTGDILKARLISSAEVSFIFAEAALNGWSVGSAQENYNAGIEKSLASWGQAGKLSKFLAEDGVAFNNTLEQIMVQKWVSSWTAAAESFADYKRTGFPSLAAGPQSPQPRVALRFQYGNDEYNNNSININKAIENLQLTDYSGGFGKDSQWSKSWLYQGTTTPW</sequence>
<dbReference type="AlphaFoldDB" id="A0A2W7RJL9"/>
<evidence type="ECO:0000256" key="1">
    <source>
        <dbReference type="SAM" id="SignalP"/>
    </source>
</evidence>
<feature type="signal peptide" evidence="1">
    <location>
        <begin position="1"/>
        <end position="22"/>
    </location>
</feature>
<feature type="chain" id="PRO_5016169290" evidence="1">
    <location>
        <begin position="23"/>
        <end position="563"/>
    </location>
</feature>
<dbReference type="Pfam" id="PF12771">
    <property type="entry name" value="SusD-like_2"/>
    <property type="match status" value="2"/>
</dbReference>
<dbReference type="PROSITE" id="PS51257">
    <property type="entry name" value="PROKAR_LIPOPROTEIN"/>
    <property type="match status" value="1"/>
</dbReference>
<keyword evidence="1" id="KW-0732">Signal</keyword>
<evidence type="ECO:0000313" key="3">
    <source>
        <dbReference type="Proteomes" id="UP000249115"/>
    </source>
</evidence>
<dbReference type="SUPFAM" id="SSF48452">
    <property type="entry name" value="TPR-like"/>
    <property type="match status" value="1"/>
</dbReference>
<reference evidence="2 3" key="1">
    <citation type="submission" date="2018-06" db="EMBL/GenBank/DDBJ databases">
        <title>Genomic Encyclopedia of Archaeal and Bacterial Type Strains, Phase II (KMG-II): from individual species to whole genera.</title>
        <authorList>
            <person name="Goeker M."/>
        </authorList>
    </citation>
    <scope>NUCLEOTIDE SEQUENCE [LARGE SCALE GENOMIC DNA]</scope>
    <source>
        <strain evidence="2 3">DSM 22686</strain>
    </source>
</reference>
<dbReference type="InterPro" id="IPR041662">
    <property type="entry name" value="SusD-like_2"/>
</dbReference>
<proteinExistence type="predicted"/>
<dbReference type="Gene3D" id="1.25.40.390">
    <property type="match status" value="2"/>
</dbReference>
<gene>
    <name evidence="2" type="ORF">LV84_02842</name>
</gene>
<dbReference type="InterPro" id="IPR011990">
    <property type="entry name" value="TPR-like_helical_dom_sf"/>
</dbReference>
<dbReference type="Proteomes" id="UP000249115">
    <property type="component" value="Unassembled WGS sequence"/>
</dbReference>
<comment type="caution">
    <text evidence="2">The sequence shown here is derived from an EMBL/GenBank/DDBJ whole genome shotgun (WGS) entry which is preliminary data.</text>
</comment>